<reference evidence="2" key="1">
    <citation type="submission" date="2018-06" db="EMBL/GenBank/DDBJ databases">
        <authorList>
            <person name="Zhirakovskaya E."/>
        </authorList>
    </citation>
    <scope>NUCLEOTIDE SEQUENCE</scope>
</reference>
<keyword evidence="1" id="KW-0812">Transmembrane</keyword>
<keyword evidence="1" id="KW-1133">Transmembrane helix</keyword>
<organism evidence="2">
    <name type="scientific">hydrothermal vent metagenome</name>
    <dbReference type="NCBI Taxonomy" id="652676"/>
    <lineage>
        <taxon>unclassified sequences</taxon>
        <taxon>metagenomes</taxon>
        <taxon>ecological metagenomes</taxon>
    </lineage>
</organism>
<dbReference type="InterPro" id="IPR029063">
    <property type="entry name" value="SAM-dependent_MTases_sf"/>
</dbReference>
<evidence type="ECO:0000256" key="1">
    <source>
        <dbReference type="SAM" id="Phobius"/>
    </source>
</evidence>
<evidence type="ECO:0000313" key="2">
    <source>
        <dbReference type="EMBL" id="VAW37985.1"/>
    </source>
</evidence>
<feature type="transmembrane region" description="Helical" evidence="1">
    <location>
        <begin position="12"/>
        <end position="30"/>
    </location>
</feature>
<dbReference type="EMBL" id="UOEZ01000063">
    <property type="protein sequence ID" value="VAW37985.1"/>
    <property type="molecule type" value="Genomic_DNA"/>
</dbReference>
<proteinExistence type="predicted"/>
<dbReference type="AlphaFoldDB" id="A0A3B0V382"/>
<name>A0A3B0V382_9ZZZZ</name>
<keyword evidence="1" id="KW-0472">Membrane</keyword>
<protein>
    <recommendedName>
        <fullName evidence="3">Methyltransferase domain-containing protein</fullName>
    </recommendedName>
</protein>
<dbReference type="SUPFAM" id="SSF53335">
    <property type="entry name" value="S-adenosyl-L-methionine-dependent methyltransferases"/>
    <property type="match status" value="1"/>
</dbReference>
<dbReference type="Pfam" id="PF13578">
    <property type="entry name" value="Methyltransf_24"/>
    <property type="match status" value="1"/>
</dbReference>
<dbReference type="Gene3D" id="3.40.50.150">
    <property type="entry name" value="Vaccinia Virus protein VP39"/>
    <property type="match status" value="1"/>
</dbReference>
<evidence type="ECO:0008006" key="3">
    <source>
        <dbReference type="Google" id="ProtNLM"/>
    </source>
</evidence>
<sequence length="261" mass="29093">MSKPVINFIARYFYAALSSVYLFTVGFLFVKNRLLIYKISTHFGYPEVKIPVTPVSTLVPGDVAKDISIEVLAPVGVDGNVSPLELLLLSTFIKTRGCARIFEMGTFDGRTTLNMAANSTGNARLWTLDLPKKEIGNTPLPLAPLDKQFIDKDGSGARFTGKDEEKKITQLYGDTATFDFGKFNDSMDMVFVDASHSYEYLLNDSRAALRLLKGGKGIILWHDYRVWDGVTRALNELFLSDTDFKDLQHIEGTSLVCLIKN</sequence>
<accession>A0A3B0V382</accession>
<gene>
    <name evidence="2" type="ORF">MNBD_DELTA02-400</name>
</gene>